<dbReference type="EMBL" id="CAJOAY010001259">
    <property type="protein sequence ID" value="CAF3818231.1"/>
    <property type="molecule type" value="Genomic_DNA"/>
</dbReference>
<evidence type="ECO:0000256" key="1">
    <source>
        <dbReference type="SAM" id="MobiDB-lite"/>
    </source>
</evidence>
<feature type="compositionally biased region" description="Acidic residues" evidence="1">
    <location>
        <begin position="677"/>
        <end position="699"/>
    </location>
</feature>
<dbReference type="AlphaFoldDB" id="A0A819CFM1"/>
<protein>
    <submittedName>
        <fullName evidence="2">Uncharacterized protein</fullName>
    </submittedName>
</protein>
<evidence type="ECO:0000313" key="3">
    <source>
        <dbReference type="Proteomes" id="UP000663881"/>
    </source>
</evidence>
<feature type="region of interest" description="Disordered" evidence="1">
    <location>
        <begin position="604"/>
        <end position="699"/>
    </location>
</feature>
<accession>A0A819CFM1</accession>
<feature type="compositionally biased region" description="Low complexity" evidence="1">
    <location>
        <begin position="652"/>
        <end position="662"/>
    </location>
</feature>
<proteinExistence type="predicted"/>
<evidence type="ECO:0000313" key="2">
    <source>
        <dbReference type="EMBL" id="CAF3818231.1"/>
    </source>
</evidence>
<gene>
    <name evidence="2" type="ORF">OKA104_LOCUS19501</name>
</gene>
<sequence>MNDSFSFKSNHRQVSYELLNNHPSLKSLIDYYEAKQNFTESNDNDKQSFLSLFINNLTHNQSRLKNNYQHTDPIRRFALLIYILGGRLTYELIRINLPGTLPHLTTVQKIISNSNLNLEEGKFEFNNLKLSLSSNDINYGFLSEDCTGVVRKIRYDAFTNSFKGFSTPLHYGIPKPRFYQTDSFEQLKNWFRIVNRAPLLNIHMYQSLPTPQMPTPSSFVLAAYDGDSKYMVAMRLFSGLFGSLPNYKLYEHPNAFRIDQVSKWPWYYLRKDQLLLFSQDGTHIITKWRNRLLSSTANFCIGQYVISTDHLRNIIEDSQYTKLDHSLNHTDLNPKDKQNYRSCEKIASDAVLNILKNNANMQGTFIYIYLLRLIITVYIQRTTPILTRLKSAWIIVFVCRLWLAWLKKEKFSDRSSTPNDKQKYFITRTAYLSVELNAHTLIYLILLVKQKILPKECLSIYLFSSQPCESMFRSARSLSGVYSTVVNFTTHDFLRRATKLSILNEIKHNELSNQTGARISFPVHHKHKNDNDLSTTTHLNDIDNIDIEEVILEAYETSMKLIEKLGIIKLLKKHKLDQLNIMSKFIFNDLNSKSKVFDNSARINYDNYDHNNSSSEYDEDDYDLNNNAENDDVSENVSLDDADDIDSRNSESDSNGSDVNGSDNEDTGAVNGNDGFESSDDSIDNDSVDDDQSQVDDEDIEYIECMTTNFSGIRMKDTIPSVLANSYFKVKINDTLKFLHKQAAVWLLTDKNDRLSSDRLSRVMGRS</sequence>
<organism evidence="2 3">
    <name type="scientific">Adineta steineri</name>
    <dbReference type="NCBI Taxonomy" id="433720"/>
    <lineage>
        <taxon>Eukaryota</taxon>
        <taxon>Metazoa</taxon>
        <taxon>Spiralia</taxon>
        <taxon>Gnathifera</taxon>
        <taxon>Rotifera</taxon>
        <taxon>Eurotatoria</taxon>
        <taxon>Bdelloidea</taxon>
        <taxon>Adinetida</taxon>
        <taxon>Adinetidae</taxon>
        <taxon>Adineta</taxon>
    </lineage>
</organism>
<reference evidence="2" key="1">
    <citation type="submission" date="2021-02" db="EMBL/GenBank/DDBJ databases">
        <authorList>
            <person name="Nowell W R."/>
        </authorList>
    </citation>
    <scope>NUCLEOTIDE SEQUENCE</scope>
</reference>
<dbReference type="Proteomes" id="UP000663881">
    <property type="component" value="Unassembled WGS sequence"/>
</dbReference>
<name>A0A819CFM1_9BILA</name>
<feature type="compositionally biased region" description="Low complexity" evidence="1">
    <location>
        <begin position="604"/>
        <end position="615"/>
    </location>
</feature>
<feature type="compositionally biased region" description="Acidic residues" evidence="1">
    <location>
        <begin position="616"/>
        <end position="644"/>
    </location>
</feature>
<comment type="caution">
    <text evidence="2">The sequence shown here is derived from an EMBL/GenBank/DDBJ whole genome shotgun (WGS) entry which is preliminary data.</text>
</comment>